<feature type="transmembrane region" description="Helical" evidence="1">
    <location>
        <begin position="20"/>
        <end position="39"/>
    </location>
</feature>
<evidence type="ECO:0000256" key="1">
    <source>
        <dbReference type="SAM" id="Phobius"/>
    </source>
</evidence>
<sequence>MRGKEKVSGENALIMFGYNFKRVLSILGVAEFIKMVLALKTSDIDHFDVNLWRSFILKNLFFVILLNGGYFWNIRQNIRYLLGKCLGVGYLSELGVVSFFTVSQRGNEGK</sequence>
<feature type="transmembrane region" description="Helical" evidence="1">
    <location>
        <begin position="51"/>
        <end position="72"/>
    </location>
</feature>
<protein>
    <submittedName>
        <fullName evidence="2">Uncharacterized protein</fullName>
    </submittedName>
</protein>
<keyword evidence="1" id="KW-0812">Transmembrane</keyword>
<dbReference type="EMBL" id="FPHZ01000041">
    <property type="protein sequence ID" value="SFV87567.1"/>
    <property type="molecule type" value="Genomic_DNA"/>
</dbReference>
<proteinExistence type="predicted"/>
<keyword evidence="1" id="KW-0472">Membrane</keyword>
<accession>A0A1W1E133</accession>
<dbReference type="AlphaFoldDB" id="A0A1W1E133"/>
<name>A0A1W1E133_9ZZZZ</name>
<organism evidence="2">
    <name type="scientific">hydrothermal vent metagenome</name>
    <dbReference type="NCBI Taxonomy" id="652676"/>
    <lineage>
        <taxon>unclassified sequences</taxon>
        <taxon>metagenomes</taxon>
        <taxon>ecological metagenomes</taxon>
    </lineage>
</organism>
<reference evidence="2" key="1">
    <citation type="submission" date="2016-10" db="EMBL/GenBank/DDBJ databases">
        <authorList>
            <person name="de Groot N.N."/>
        </authorList>
    </citation>
    <scope>NUCLEOTIDE SEQUENCE</scope>
</reference>
<evidence type="ECO:0000313" key="2">
    <source>
        <dbReference type="EMBL" id="SFV87567.1"/>
    </source>
</evidence>
<keyword evidence="1" id="KW-1133">Transmembrane helix</keyword>
<gene>
    <name evidence="2" type="ORF">MNB_SUP05-SYMBIONT-5-432</name>
</gene>